<feature type="compositionally biased region" description="Polar residues" evidence="1">
    <location>
        <begin position="131"/>
        <end position="143"/>
    </location>
</feature>
<evidence type="ECO:0000313" key="3">
    <source>
        <dbReference type="Proteomes" id="UP000664991"/>
    </source>
</evidence>
<sequence>MGVVGHQGKHSVVAAQHIQDKQGSCPSARRLGPECEPHPGTTAEALAVRPQGPPLYARVSVRSIHSDPVHPSSSKPQEKVFRSGHITFWRYVCWGKAHAVLTATGKSELPPRLQDKSPGRAAACLDGPLSAASQGSQEGSPQTAFKARFQQLSGDPDYSQPLDGSGETG</sequence>
<gene>
    <name evidence="2" type="ORF">JEQ12_019030</name>
</gene>
<reference evidence="2 3" key="1">
    <citation type="submission" date="2020-12" db="EMBL/GenBank/DDBJ databases">
        <title>De novo assembly of Tibetan sheep genome.</title>
        <authorList>
            <person name="Li X."/>
        </authorList>
    </citation>
    <scope>NUCLEOTIDE SEQUENCE [LARGE SCALE GENOMIC DNA]</scope>
    <source>
        <tissue evidence="2">Heart</tissue>
    </source>
</reference>
<protein>
    <submittedName>
        <fullName evidence="2">Uncharacterized protein</fullName>
    </submittedName>
</protein>
<dbReference type="EMBL" id="JAEMGP010000008">
    <property type="protein sequence ID" value="KAG5205780.1"/>
    <property type="molecule type" value="Genomic_DNA"/>
</dbReference>
<name>A0A836ADM6_SHEEP</name>
<comment type="caution">
    <text evidence="2">The sequence shown here is derived from an EMBL/GenBank/DDBJ whole genome shotgun (WGS) entry which is preliminary data.</text>
</comment>
<dbReference type="AlphaFoldDB" id="A0A836ADM6"/>
<feature type="region of interest" description="Disordered" evidence="1">
    <location>
        <begin position="108"/>
        <end position="169"/>
    </location>
</feature>
<proteinExistence type="predicted"/>
<accession>A0A836ADM6</accession>
<organism evidence="2 3">
    <name type="scientific">Ovis aries</name>
    <name type="common">Sheep</name>
    <dbReference type="NCBI Taxonomy" id="9940"/>
    <lineage>
        <taxon>Eukaryota</taxon>
        <taxon>Metazoa</taxon>
        <taxon>Chordata</taxon>
        <taxon>Craniata</taxon>
        <taxon>Vertebrata</taxon>
        <taxon>Euteleostomi</taxon>
        <taxon>Mammalia</taxon>
        <taxon>Eutheria</taxon>
        <taxon>Laurasiatheria</taxon>
        <taxon>Artiodactyla</taxon>
        <taxon>Ruminantia</taxon>
        <taxon>Pecora</taxon>
        <taxon>Bovidae</taxon>
        <taxon>Caprinae</taxon>
        <taxon>Ovis</taxon>
    </lineage>
</organism>
<evidence type="ECO:0000256" key="1">
    <source>
        <dbReference type="SAM" id="MobiDB-lite"/>
    </source>
</evidence>
<evidence type="ECO:0000313" key="2">
    <source>
        <dbReference type="EMBL" id="KAG5205780.1"/>
    </source>
</evidence>
<dbReference type="Proteomes" id="UP000664991">
    <property type="component" value="Unassembled WGS sequence"/>
</dbReference>